<dbReference type="PROSITE" id="PS01047">
    <property type="entry name" value="HMA_1"/>
    <property type="match status" value="2"/>
</dbReference>
<dbReference type="Pfam" id="PF00702">
    <property type="entry name" value="Hydrolase"/>
    <property type="match status" value="1"/>
</dbReference>
<keyword evidence="11" id="KW-0378">Hydrolase</keyword>
<comment type="subcellular location">
    <subcellularLocation>
        <location evidence="1">Endomembrane system</location>
        <topology evidence="1">Multi-pass membrane protein</topology>
    </subcellularLocation>
</comment>
<keyword evidence="7 9" id="KW-0472">Membrane</keyword>
<dbReference type="InterPro" id="IPR006121">
    <property type="entry name" value="HMA_dom"/>
</dbReference>
<evidence type="ECO:0000313" key="11">
    <source>
        <dbReference type="EMBL" id="KFG41182.1"/>
    </source>
</evidence>
<dbReference type="OrthoDB" id="432719at2759"/>
<dbReference type="SFLD" id="SFLDS00003">
    <property type="entry name" value="Haloacid_Dehalogenase"/>
    <property type="match status" value="1"/>
</dbReference>
<dbReference type="Gene3D" id="3.40.50.1000">
    <property type="entry name" value="HAD superfamily/HAD-like"/>
    <property type="match status" value="2"/>
</dbReference>
<dbReference type="InterPro" id="IPR023214">
    <property type="entry name" value="HAD_sf"/>
</dbReference>
<accession>A0A086K9W4</accession>
<feature type="transmembrane region" description="Helical" evidence="9">
    <location>
        <begin position="1829"/>
        <end position="1852"/>
    </location>
</feature>
<evidence type="ECO:0000256" key="7">
    <source>
        <dbReference type="ARBA" id="ARBA00023136"/>
    </source>
</evidence>
<comment type="caution">
    <text evidence="11">The sequence shown here is derived from an EMBL/GenBank/DDBJ whole genome shotgun (WGS) entry which is preliminary data.</text>
</comment>
<keyword evidence="6 9" id="KW-1133">Transmembrane helix</keyword>
<feature type="compositionally biased region" description="Basic and acidic residues" evidence="8">
    <location>
        <begin position="1560"/>
        <end position="1574"/>
    </location>
</feature>
<feature type="transmembrane region" description="Helical" evidence="9">
    <location>
        <begin position="567"/>
        <end position="588"/>
    </location>
</feature>
<name>A0A086K9W4_TOXGO</name>
<dbReference type="FunFam" id="3.30.70.100:FF:000001">
    <property type="entry name" value="ATPase copper transporting beta"/>
    <property type="match status" value="1"/>
</dbReference>
<feature type="region of interest" description="Disordered" evidence="8">
    <location>
        <begin position="1513"/>
        <end position="1589"/>
    </location>
</feature>
<proteinExistence type="inferred from homology"/>
<dbReference type="GO" id="GO:0055070">
    <property type="term" value="P:copper ion homeostasis"/>
    <property type="evidence" value="ECO:0007669"/>
    <property type="project" value="TreeGrafter"/>
</dbReference>
<evidence type="ECO:0000313" key="12">
    <source>
        <dbReference type="Proteomes" id="UP000028837"/>
    </source>
</evidence>
<evidence type="ECO:0000256" key="5">
    <source>
        <dbReference type="ARBA" id="ARBA00022967"/>
    </source>
</evidence>
<reference evidence="11 12" key="1">
    <citation type="submission" date="2014-02" db="EMBL/GenBank/DDBJ databases">
        <authorList>
            <person name="Sibley D."/>
            <person name="Venepally P."/>
            <person name="Karamycheva S."/>
            <person name="Hadjithomas M."/>
            <person name="Khan A."/>
            <person name="Brunk B."/>
            <person name="Roos D."/>
            <person name="Caler E."/>
            <person name="Lorenzi H."/>
        </authorList>
    </citation>
    <scope>NUCLEOTIDE SEQUENCE [LARGE SCALE GENOMIC DNA]</scope>
    <source>
        <strain evidence="11 12">GAB2-2007-GAL-DOM2</strain>
    </source>
</reference>
<feature type="region of interest" description="Disordered" evidence="8">
    <location>
        <begin position="1368"/>
        <end position="1430"/>
    </location>
</feature>
<dbReference type="SFLD" id="SFLDF00027">
    <property type="entry name" value="p-type_atpase"/>
    <property type="match status" value="1"/>
</dbReference>
<feature type="compositionally biased region" description="Low complexity" evidence="8">
    <location>
        <begin position="1524"/>
        <end position="1552"/>
    </location>
</feature>
<keyword evidence="5" id="KW-1278">Translocase</keyword>
<dbReference type="InterPro" id="IPR036163">
    <property type="entry name" value="HMA_dom_sf"/>
</dbReference>
<dbReference type="PRINTS" id="PR00119">
    <property type="entry name" value="CATATPASE"/>
</dbReference>
<feature type="transmembrane region" description="Helical" evidence="9">
    <location>
        <begin position="1804"/>
        <end position="1823"/>
    </location>
</feature>
<keyword evidence="3 9" id="KW-0812">Transmembrane</keyword>
<dbReference type="EC" id="3.6.3.4" evidence="11"/>
<feature type="region of interest" description="Disordered" evidence="8">
    <location>
        <begin position="815"/>
        <end position="866"/>
    </location>
</feature>
<feature type="region of interest" description="Disordered" evidence="8">
    <location>
        <begin position="953"/>
        <end position="1009"/>
    </location>
</feature>
<sequence>MDEPPTGEPSTSACVPFPAASSPQSPPFNVWEFRVGGMRCGNCARNIESKVKQTFTSEILAVDVDVRAGRVKVSTSGACCRRPSAARGIVTQAQIAAVIESLGLDVSLVNEAAPTNNSSSSATSADVSASPSSCAAADETAMPVQRGADATYGGQEARSTAQLHYAELQVEGMSCASCARHIEKHVQKLPGVTSITVNLILDSATVEYRASCDPSFPSPTVTVEEIRRQIEDLGYRASVTLDRLRDHPSTASTWPPNQAPPSGAHGDAVARADRRDRETQRLGSLSAAATCAPQAATLHLCLLPPLPSRGMLSCPRRPDLQTFSPSPRDASLASSSLLSTHTQPLLHSASTQTETHGVSSFPRQASCARAVSPTQCPSSTSLSSDPSCSSDTSERVAAFVSWLEKQSGVASVTAAPDGGAPERARRRTQVFVSSLRSAACTGQPGAAILSRATCHPAPLASTAPRAPYEMSVERRELQLSLPGIKVTYFPDQVGAREILERAREAGWNVEWDATAKQKFGDLQQAAKVESVLFRQFVSALLPSIIIFAMMMVIPVDAFPKWMNLRLIPGISLRLLFVLLLATAVMYGPGWRFHRAAYEATRHRIADMNVLVSLATNIAFLYSFIAVLFTIYVSVAVPRGDEVASFTADSALSSLNPGPPFLSASSPEPDSPPWVSSPSPAAAVRGAALKASPSVFERVTEEEGMGGARKGPVDSVREVGLSQRDEVKWNVVPPSLPSPLRHFFPFPRYLAAVSDEFRNEATGLRMRPAPASKGQGTDPQSSASLLLTGEEFAELYAFSGREPDLSVGASKLDTPFSSLSPRGLPPRSSVPSSEPTPLSSRNPRSAASVSSEASLSAPSDSPFENAEPMDPPTFFEVSAVLICVLLLGKLLEGKAKRRALVALDELSAAQPEFAMVVRKQLSSFRASRSGSTTHCEKAPRTGEEAAKLQLDLHRREEAATTEETERDQSGALGPHPNQRSSGDGVGRDSVTSEKAASWQDAADRQGGARQCSAQRSAAEYFDEIIPVELLQLGDVVRVPPGATVPADGEKINEEESLLSEALLTGESMPVSKMKGDTVLGGSMVVGGHGAARRSSSPAPGVGPVAERGEDATRAGPEGASLLLVRVQKLGTASVLGQIFQLVKEAQGTKTKTQEFIDRVAGYFVPGVLLISAVTVVVWLVLLFGGIVTPSLSHFDEETLEAFPVASRILFALQFGIGVLSIACPCALGLAAPTALMVGTGVAARLGILVKSGQAFELATKLKALVLDKTGTVTSGVFEVQEVVLLSSSFAHIAALSNVPDWRSVLSPSSLAPRLSSPSPSSSSVSSSSRGGCEDLCVAVDRNADSPSSLFPSASALGLSVRDLSSRALPEGGIASRSGEVSKLSRDSTEDASETTAGVARGHRLASTSPPTEKEEMSLHATEQTSSANASTTSMQSYSVSSFQEMLSAFVWILGVAERNSEHPVAASLMDFVRSWKDLPPLASPSSFKALPGRGISCQIGRDLAVEVTSLTNAESSRAPLRSFDSSSVGAPAASGASDGASPSSTPASQAAPQMGCCSGTQRRDTREEMTWEGEKGKHRGTTAAVGNRRGDIEGEDAGECTNPACTCKPCRCRLGGFNCGCLDSPAVAKMTPDFSALKAWAESQQRLGATVSLVVVNQVCLGAVALRDAVKPESREVVSLLQSRFGLELWMCTGDSIRTALATADEVGLSRSRVVAEALPSTKVAVLEKLRKADEGQTPRPVGMAGDGLNDAPALAHADLSMALGAGADLALTAADVVILKSRISDIVAFLELSRAVLFTIRLSILWACIFNAAGIPLAAGAFYKFKVFVPPTLAGAMMALSSVLVISNALMLRRFRPSLLPRSSSSSSSRCRFLSATSSSLPRPVFSSIHSWFSGSRGRRVYPAGAHPPRDSFLCAAAADSAAGDTNPATLCSGTRTRLGLAADFASLRTQDCMHPLVSREHADA</sequence>
<evidence type="ECO:0000259" key="10">
    <source>
        <dbReference type="PROSITE" id="PS50846"/>
    </source>
</evidence>
<dbReference type="GO" id="GO:0012505">
    <property type="term" value="C:endomembrane system"/>
    <property type="evidence" value="ECO:0007669"/>
    <property type="project" value="UniProtKB-SubCell"/>
</dbReference>
<dbReference type="GO" id="GO:0043682">
    <property type="term" value="F:P-type divalent copper transporter activity"/>
    <property type="evidence" value="ECO:0007669"/>
    <property type="project" value="TreeGrafter"/>
</dbReference>
<dbReference type="InterPro" id="IPR059000">
    <property type="entry name" value="ATPase_P-type_domA"/>
</dbReference>
<feature type="region of interest" description="Disordered" evidence="8">
    <location>
        <begin position="1"/>
        <end position="21"/>
    </location>
</feature>
<dbReference type="InterPro" id="IPR023298">
    <property type="entry name" value="ATPase_P-typ_TM_dom_sf"/>
</dbReference>
<dbReference type="PROSITE" id="PS50846">
    <property type="entry name" value="HMA_2"/>
    <property type="match status" value="2"/>
</dbReference>
<dbReference type="EMBL" id="AHZU02000709">
    <property type="protein sequence ID" value="KFG41182.1"/>
    <property type="molecule type" value="Genomic_DNA"/>
</dbReference>
<feature type="compositionally biased region" description="Basic and acidic residues" evidence="8">
    <location>
        <begin position="268"/>
        <end position="280"/>
    </location>
</feature>
<dbReference type="PRINTS" id="PR00942">
    <property type="entry name" value="CUATPASEI"/>
</dbReference>
<dbReference type="InterPro" id="IPR008250">
    <property type="entry name" value="ATPase_P-typ_transduc_dom_A_sf"/>
</dbReference>
<dbReference type="EC" id="3.6.3.8" evidence="11"/>
<feature type="domain" description="HMA" evidence="10">
    <location>
        <begin position="164"/>
        <end position="238"/>
    </location>
</feature>
<dbReference type="CDD" id="cd00371">
    <property type="entry name" value="HMA"/>
    <property type="match status" value="2"/>
</dbReference>
<keyword evidence="4" id="KW-0479">Metal-binding</keyword>
<dbReference type="SUPFAM" id="SSF56784">
    <property type="entry name" value="HAD-like"/>
    <property type="match status" value="1"/>
</dbReference>
<evidence type="ECO:0000256" key="2">
    <source>
        <dbReference type="ARBA" id="ARBA00006024"/>
    </source>
</evidence>
<dbReference type="SUPFAM" id="SSF81665">
    <property type="entry name" value="Calcium ATPase, transmembrane domain M"/>
    <property type="match status" value="1"/>
</dbReference>
<protein>
    <submittedName>
        <fullName evidence="11">Heavy metal translocating P-type ATPase subfamily protein</fullName>
        <ecNumber evidence="11">3.6.3.4</ecNumber>
        <ecNumber evidence="11">3.6.3.8</ecNumber>
    </submittedName>
</protein>
<dbReference type="InterPro" id="IPR036412">
    <property type="entry name" value="HAD-like_sf"/>
</dbReference>
<feature type="region of interest" description="Disordered" evidence="8">
    <location>
        <begin position="246"/>
        <end position="281"/>
    </location>
</feature>
<dbReference type="PROSITE" id="PS00154">
    <property type="entry name" value="ATPASE_E1_E2"/>
    <property type="match status" value="1"/>
</dbReference>
<feature type="transmembrane region" description="Helical" evidence="9">
    <location>
        <begin position="1158"/>
        <end position="1187"/>
    </location>
</feature>
<feature type="transmembrane region" description="Helical" evidence="9">
    <location>
        <begin position="1207"/>
        <end position="1229"/>
    </location>
</feature>
<feature type="compositionally biased region" description="Polar residues" evidence="8">
    <location>
        <begin position="1419"/>
        <end position="1428"/>
    </location>
</feature>
<dbReference type="InterPro" id="IPR044492">
    <property type="entry name" value="P_typ_ATPase_HD_dom"/>
</dbReference>
<dbReference type="Gene3D" id="3.40.1110.10">
    <property type="entry name" value="Calcium-transporting ATPase, cytoplasmic domain N"/>
    <property type="match status" value="2"/>
</dbReference>
<dbReference type="InterPro" id="IPR023299">
    <property type="entry name" value="ATPase_P-typ_cyto_dom_N"/>
</dbReference>
<comment type="similarity">
    <text evidence="2">Belongs to the cation transport ATPase (P-type) (TC 3.A.3) family. Type IB subfamily.</text>
</comment>
<feature type="transmembrane region" description="Helical" evidence="9">
    <location>
        <begin position="609"/>
        <end position="632"/>
    </location>
</feature>
<dbReference type="SUPFAM" id="SSF55008">
    <property type="entry name" value="HMA, heavy metal-associated domain"/>
    <property type="match status" value="2"/>
</dbReference>
<feature type="compositionally biased region" description="Low complexity" evidence="8">
    <location>
        <begin position="815"/>
        <end position="832"/>
    </location>
</feature>
<dbReference type="InterPro" id="IPR017969">
    <property type="entry name" value="Heavy-metal-associated_CS"/>
</dbReference>
<evidence type="ECO:0000256" key="3">
    <source>
        <dbReference type="ARBA" id="ARBA00022692"/>
    </source>
</evidence>
<dbReference type="PANTHER" id="PTHR43520">
    <property type="entry name" value="ATP7, ISOFORM B"/>
    <property type="match status" value="1"/>
</dbReference>
<feature type="region of interest" description="Disordered" evidence="8">
    <location>
        <begin position="1088"/>
        <end position="1112"/>
    </location>
</feature>
<evidence type="ECO:0000256" key="6">
    <source>
        <dbReference type="ARBA" id="ARBA00022989"/>
    </source>
</evidence>
<organism evidence="11 12">
    <name type="scientific">Toxoplasma gondii GAB2-2007-GAL-DOM2</name>
    <dbReference type="NCBI Taxonomy" id="1130820"/>
    <lineage>
        <taxon>Eukaryota</taxon>
        <taxon>Sar</taxon>
        <taxon>Alveolata</taxon>
        <taxon>Apicomplexa</taxon>
        <taxon>Conoidasida</taxon>
        <taxon>Coccidia</taxon>
        <taxon>Eucoccidiorida</taxon>
        <taxon>Eimeriorina</taxon>
        <taxon>Sarcocystidae</taxon>
        <taxon>Toxoplasma</taxon>
    </lineage>
</organism>
<feature type="compositionally biased region" description="Low complexity" evidence="8">
    <location>
        <begin position="1308"/>
        <end position="1328"/>
    </location>
</feature>
<dbReference type="Pfam" id="PF00403">
    <property type="entry name" value="HMA"/>
    <property type="match status" value="1"/>
</dbReference>
<dbReference type="Pfam" id="PF00122">
    <property type="entry name" value="E1-E2_ATPase"/>
    <property type="match status" value="1"/>
</dbReference>
<dbReference type="VEuPathDB" id="ToxoDB:TGDOM2_201150"/>
<evidence type="ECO:0000256" key="8">
    <source>
        <dbReference type="SAM" id="MobiDB-lite"/>
    </source>
</evidence>
<dbReference type="InterPro" id="IPR001757">
    <property type="entry name" value="P_typ_ATPase"/>
</dbReference>
<evidence type="ECO:0000256" key="9">
    <source>
        <dbReference type="SAM" id="Phobius"/>
    </source>
</evidence>
<evidence type="ECO:0000256" key="4">
    <source>
        <dbReference type="ARBA" id="ARBA00022723"/>
    </source>
</evidence>
<dbReference type="InterPro" id="IPR018303">
    <property type="entry name" value="ATPase_P-typ_P_site"/>
</dbReference>
<dbReference type="SFLD" id="SFLDG00002">
    <property type="entry name" value="C1.7:_P-type_atpase_like"/>
    <property type="match status" value="1"/>
</dbReference>
<dbReference type="Gene3D" id="3.30.70.100">
    <property type="match status" value="2"/>
</dbReference>
<feature type="region of interest" description="Disordered" evidence="8">
    <location>
        <begin position="1308"/>
        <end position="1329"/>
    </location>
</feature>
<gene>
    <name evidence="11" type="ORF">TGDOM2_201150</name>
</gene>
<dbReference type="Proteomes" id="UP000028837">
    <property type="component" value="Unassembled WGS sequence"/>
</dbReference>
<dbReference type="Gene3D" id="2.70.150.10">
    <property type="entry name" value="Calcium-transporting ATPase, cytoplasmic transduction domain A"/>
    <property type="match status" value="1"/>
</dbReference>
<evidence type="ECO:0000256" key="1">
    <source>
        <dbReference type="ARBA" id="ARBA00004127"/>
    </source>
</evidence>
<feature type="transmembrane region" description="Helical" evidence="9">
    <location>
        <begin position="536"/>
        <end position="555"/>
    </location>
</feature>
<dbReference type="GO" id="GO:0016887">
    <property type="term" value="F:ATP hydrolysis activity"/>
    <property type="evidence" value="ECO:0007669"/>
    <property type="project" value="InterPro"/>
</dbReference>
<dbReference type="NCBIfam" id="TIGR01494">
    <property type="entry name" value="ATPase_P-type"/>
    <property type="match status" value="1"/>
</dbReference>
<feature type="compositionally biased region" description="Low complexity" evidence="8">
    <location>
        <begin position="844"/>
        <end position="860"/>
    </location>
</feature>
<dbReference type="SUPFAM" id="SSF81653">
    <property type="entry name" value="Calcium ATPase, transduction domain A"/>
    <property type="match status" value="1"/>
</dbReference>
<dbReference type="GO" id="GO:0005507">
    <property type="term" value="F:copper ion binding"/>
    <property type="evidence" value="ECO:0007669"/>
    <property type="project" value="TreeGrafter"/>
</dbReference>
<feature type="domain" description="HMA" evidence="10">
    <location>
        <begin position="29"/>
        <end position="107"/>
    </location>
</feature>
<dbReference type="GO" id="GO:0016020">
    <property type="term" value="C:membrane"/>
    <property type="evidence" value="ECO:0007669"/>
    <property type="project" value="InterPro"/>
</dbReference>
<dbReference type="PANTHER" id="PTHR43520:SF8">
    <property type="entry name" value="P-TYPE CU(+) TRANSPORTER"/>
    <property type="match status" value="1"/>
</dbReference>
<dbReference type="GO" id="GO:0005524">
    <property type="term" value="F:ATP binding"/>
    <property type="evidence" value="ECO:0007669"/>
    <property type="project" value="InterPro"/>
</dbReference>